<dbReference type="Gene3D" id="2.60.40.10">
    <property type="entry name" value="Immunoglobulins"/>
    <property type="match status" value="1"/>
</dbReference>
<accession>A0A7L4WE88</accession>
<dbReference type="GO" id="GO:0004553">
    <property type="term" value="F:hydrolase activity, hydrolyzing O-glycosyl compounds"/>
    <property type="evidence" value="ECO:0007669"/>
    <property type="project" value="InterPro"/>
</dbReference>
<dbReference type="InterPro" id="IPR045857">
    <property type="entry name" value="O16G_dom_2"/>
</dbReference>
<keyword evidence="1" id="KW-0378">Hydrolase</keyword>
<dbReference type="SUPFAM" id="SSF51445">
    <property type="entry name" value="(Trans)glycosidases"/>
    <property type="match status" value="1"/>
</dbReference>
<dbReference type="SMART" id="SM00642">
    <property type="entry name" value="Aamy"/>
    <property type="match status" value="1"/>
</dbReference>
<evidence type="ECO:0000256" key="2">
    <source>
        <dbReference type="ARBA" id="ARBA00023295"/>
    </source>
</evidence>
<evidence type="ECO:0000259" key="3">
    <source>
        <dbReference type="SMART" id="SM00642"/>
    </source>
</evidence>
<evidence type="ECO:0000256" key="1">
    <source>
        <dbReference type="ARBA" id="ARBA00022801"/>
    </source>
</evidence>
<dbReference type="EMBL" id="CP017195">
    <property type="protein sequence ID" value="QDJ27803.1"/>
    <property type="molecule type" value="Genomic_DNA"/>
</dbReference>
<dbReference type="InterPro" id="IPR013783">
    <property type="entry name" value="Ig-like_fold"/>
</dbReference>
<dbReference type="GO" id="GO:0005975">
    <property type="term" value="P:carbohydrate metabolic process"/>
    <property type="evidence" value="ECO:0007669"/>
    <property type="project" value="InterPro"/>
</dbReference>
<dbReference type="InterPro" id="IPR004185">
    <property type="entry name" value="Glyco_hydro_13_lg-like_dom"/>
</dbReference>
<dbReference type="InterPro" id="IPR017853">
    <property type="entry name" value="GH"/>
</dbReference>
<organism evidence="4 5">
    <name type="scientific">Pseudolactococcus paracarnosus</name>
    <dbReference type="NCBI Taxonomy" id="2749962"/>
    <lineage>
        <taxon>Bacteria</taxon>
        <taxon>Bacillati</taxon>
        <taxon>Bacillota</taxon>
        <taxon>Bacilli</taxon>
        <taxon>Lactobacillales</taxon>
        <taxon>Streptococcaceae</taxon>
        <taxon>Pseudolactococcus</taxon>
    </lineage>
</organism>
<dbReference type="InterPro" id="IPR006047">
    <property type="entry name" value="GH13_cat_dom"/>
</dbReference>
<dbReference type="Gene3D" id="3.90.400.10">
    <property type="entry name" value="Oligo-1,6-glucosidase, Domain 2"/>
    <property type="match status" value="1"/>
</dbReference>
<sequence>MNLAAIYHRPESEYAYLYTATDLHIRLRTGLNDIEKVSVISGDPYDTPGGVWHQEAAVEMLASLKTDTHQYWQATLHAPHNRLNYGFILTDFSGQSIFYGDQGFEAVPEASPSAQDSETNLMGSNAYFKMPYFQEIDRFKAPEWVKQTIWYQIFPERFANGDQTNDNEGTLPWQPDDHPSRDAFYGGDLRGIIDHLDHLVALGINGIYLNPIFEAPSNHKYDTQNYFEIDPHFGSKLEFKELVDTAHEKGIKIMLDAVFNHIGDESPQWQDVLKNGQASQYADWFHVRKWPATYTPTDNFEEARDATYETFAFTPHMPKLNTANPEVQAYLLEIGTYWIREFGIDAWRIDVANEVDHHFWKRFYKAVTALNPDFYVLGEIWTSAQAWLNGDEFNGVMNYVFTGSMVDYFARRKITAEKMVSNLNTQLMLNRDQTNQMMFNLLDSHDAPRILSIAKGNKAVVKQLYTFMFLQAGTPDIYYGSEYGMTGEQDPDNRKPMVWEPDKQDQDMYHFMQALIQLRKDHLQVIVGGDLSWDVTGDTIRFTRKLGNTTIFACFNASAESYQLDKGVGDSLFHNGYQDETLQPNGFLVSLIDKSGCKKS</sequence>
<feature type="domain" description="Glycosyl hydrolase family 13 catalytic" evidence="3">
    <location>
        <begin position="152"/>
        <end position="519"/>
    </location>
</feature>
<dbReference type="KEGG" id="lpaa:BHS01_04325"/>
<name>A0A7L4WE88_9LACT</name>
<dbReference type="PANTHER" id="PTHR10357:SF210">
    <property type="entry name" value="MALTODEXTRIN GLUCOSIDASE"/>
    <property type="match status" value="1"/>
</dbReference>
<reference evidence="4 5" key="1">
    <citation type="submission" date="2016-09" db="EMBL/GenBank/DDBJ databases">
        <title>Lactic acid bacteria from MAP meat Genome sequencing and assembly.</title>
        <authorList>
            <person name="Behr J."/>
            <person name="Hilgarth M."/>
            <person name="Vogel R.F."/>
        </authorList>
    </citation>
    <scope>NUCLEOTIDE SEQUENCE [LARGE SCALE GENOMIC DNA]</scope>
    <source>
        <strain evidence="4 5">TMW21615</strain>
    </source>
</reference>
<dbReference type="Proteomes" id="UP000516280">
    <property type="component" value="Chromosome"/>
</dbReference>
<dbReference type="PANTHER" id="PTHR10357">
    <property type="entry name" value="ALPHA-AMYLASE FAMILY MEMBER"/>
    <property type="match status" value="1"/>
</dbReference>
<dbReference type="AlphaFoldDB" id="A0A7L4WE88"/>
<dbReference type="CDD" id="cd11338">
    <property type="entry name" value="AmyAc_CMD"/>
    <property type="match status" value="1"/>
</dbReference>
<keyword evidence="2 4" id="KW-0326">Glycosidase</keyword>
<proteinExistence type="predicted"/>
<gene>
    <name evidence="4" type="ORF">BHS01_04325</name>
</gene>
<evidence type="ECO:0000313" key="5">
    <source>
        <dbReference type="Proteomes" id="UP000516280"/>
    </source>
</evidence>
<evidence type="ECO:0000313" key="4">
    <source>
        <dbReference type="EMBL" id="QDJ27803.1"/>
    </source>
</evidence>
<dbReference type="RefSeq" id="WP_109834746.1">
    <property type="nucleotide sequence ID" value="NZ_CP017195.1"/>
</dbReference>
<dbReference type="CDD" id="cd02857">
    <property type="entry name" value="E_set_CDase_PDE_N"/>
    <property type="match status" value="1"/>
</dbReference>
<dbReference type="Pfam" id="PF02903">
    <property type="entry name" value="Alpha-amylase_N"/>
    <property type="match status" value="1"/>
</dbReference>
<dbReference type="Gene3D" id="3.20.20.80">
    <property type="entry name" value="Glycosidases"/>
    <property type="match status" value="1"/>
</dbReference>
<dbReference type="Pfam" id="PF00128">
    <property type="entry name" value="Alpha-amylase"/>
    <property type="match status" value="1"/>
</dbReference>
<protein>
    <submittedName>
        <fullName evidence="4">Alpha-glycosidase</fullName>
    </submittedName>
</protein>